<feature type="transmembrane region" description="Helical" evidence="6">
    <location>
        <begin position="20"/>
        <end position="38"/>
    </location>
</feature>
<dbReference type="InterPro" id="IPR036097">
    <property type="entry name" value="HisK_dim/P_sf"/>
</dbReference>
<dbReference type="CDD" id="cd00130">
    <property type="entry name" value="PAS"/>
    <property type="match status" value="3"/>
</dbReference>
<dbReference type="SMART" id="SM00091">
    <property type="entry name" value="PAS"/>
    <property type="match status" value="3"/>
</dbReference>
<evidence type="ECO:0000256" key="3">
    <source>
        <dbReference type="ARBA" id="ARBA00022553"/>
    </source>
</evidence>
<dbReference type="InterPro" id="IPR000014">
    <property type="entry name" value="PAS"/>
</dbReference>
<dbReference type="SMART" id="SM00387">
    <property type="entry name" value="HATPase_c"/>
    <property type="match status" value="1"/>
</dbReference>
<keyword evidence="11" id="KW-1185">Reference proteome</keyword>
<dbReference type="EC" id="2.7.13.3" evidence="2"/>
<dbReference type="PANTHER" id="PTHR43304:SF1">
    <property type="entry name" value="PAC DOMAIN-CONTAINING PROTEIN"/>
    <property type="match status" value="1"/>
</dbReference>
<evidence type="ECO:0000259" key="9">
    <source>
        <dbReference type="PROSITE" id="PS50113"/>
    </source>
</evidence>
<feature type="transmembrane region" description="Helical" evidence="6">
    <location>
        <begin position="105"/>
        <end position="125"/>
    </location>
</feature>
<keyword evidence="5" id="KW-0418">Kinase</keyword>
<feature type="transmembrane region" description="Helical" evidence="6">
    <location>
        <begin position="177"/>
        <end position="198"/>
    </location>
</feature>
<protein>
    <recommendedName>
        <fullName evidence="2">histidine kinase</fullName>
        <ecNumber evidence="2">2.7.13.3</ecNumber>
    </recommendedName>
</protein>
<dbReference type="PROSITE" id="PS50113">
    <property type="entry name" value="PAC"/>
    <property type="match status" value="1"/>
</dbReference>
<accession>A0ABW8YNT3</accession>
<feature type="transmembrane region" description="Helical" evidence="6">
    <location>
        <begin position="210"/>
        <end position="229"/>
    </location>
</feature>
<dbReference type="InterPro" id="IPR003661">
    <property type="entry name" value="HisK_dim/P_dom"/>
</dbReference>
<dbReference type="Pfam" id="PF08447">
    <property type="entry name" value="PAS_3"/>
    <property type="match status" value="1"/>
</dbReference>
<reference evidence="10 11" key="1">
    <citation type="submission" date="2024-06" db="EMBL/GenBank/DDBJ databases">
        <authorList>
            <person name="Kaempfer P."/>
            <person name="Viver T."/>
        </authorList>
    </citation>
    <scope>NUCLEOTIDE SEQUENCE [LARGE SCALE GENOMIC DNA]</scope>
    <source>
        <strain evidence="10 11">ST-64</strain>
    </source>
</reference>
<dbReference type="Gene3D" id="3.30.565.10">
    <property type="entry name" value="Histidine kinase-like ATPase, C-terminal domain"/>
    <property type="match status" value="1"/>
</dbReference>
<evidence type="ECO:0000259" key="7">
    <source>
        <dbReference type="PROSITE" id="PS50109"/>
    </source>
</evidence>
<dbReference type="PANTHER" id="PTHR43304">
    <property type="entry name" value="PHYTOCHROME-LIKE PROTEIN CPH1"/>
    <property type="match status" value="1"/>
</dbReference>
<dbReference type="InterPro" id="IPR004358">
    <property type="entry name" value="Sig_transdc_His_kin-like_C"/>
</dbReference>
<dbReference type="InterPro" id="IPR005467">
    <property type="entry name" value="His_kinase_dom"/>
</dbReference>
<dbReference type="NCBIfam" id="TIGR00229">
    <property type="entry name" value="sensory_box"/>
    <property type="match status" value="2"/>
</dbReference>
<dbReference type="InterPro" id="IPR013767">
    <property type="entry name" value="PAS_fold"/>
</dbReference>
<feature type="domain" description="PAC" evidence="9">
    <location>
        <begin position="432"/>
        <end position="484"/>
    </location>
</feature>
<dbReference type="InterPro" id="IPR003594">
    <property type="entry name" value="HATPase_dom"/>
</dbReference>
<comment type="catalytic activity">
    <reaction evidence="1">
        <text>ATP + protein L-histidine = ADP + protein N-phospho-L-histidine.</text>
        <dbReference type="EC" id="2.7.13.3"/>
    </reaction>
</comment>
<dbReference type="RefSeq" id="WP_408078467.1">
    <property type="nucleotide sequence ID" value="NZ_JBELQC010000001.1"/>
</dbReference>
<dbReference type="Pfam" id="PF00989">
    <property type="entry name" value="PAS"/>
    <property type="match status" value="1"/>
</dbReference>
<evidence type="ECO:0000256" key="4">
    <source>
        <dbReference type="ARBA" id="ARBA00022679"/>
    </source>
</evidence>
<dbReference type="SUPFAM" id="SSF47384">
    <property type="entry name" value="Homodimeric domain of signal transducing histidine kinase"/>
    <property type="match status" value="1"/>
</dbReference>
<dbReference type="EMBL" id="JBELQC010000001">
    <property type="protein sequence ID" value="MFL9841572.1"/>
    <property type="molecule type" value="Genomic_DNA"/>
</dbReference>
<dbReference type="PRINTS" id="PR00344">
    <property type="entry name" value="BCTRLSENSOR"/>
</dbReference>
<dbReference type="InterPro" id="IPR052162">
    <property type="entry name" value="Sensor_kinase/Photoreceptor"/>
</dbReference>
<dbReference type="SMART" id="SM00086">
    <property type="entry name" value="PAC"/>
    <property type="match status" value="3"/>
</dbReference>
<sequence length="854" mass="93559">MGWLFAISWLRSPIAGFADPWPPSLVAIAILATTLVLFARPVVDARIRRIGAAIVAVVIVIAAILLNLTFVVPNAGSPVSCLLIFLLSTSALIQMRAGREGAPIAAMIAALVISFALLLLAGQLLAADVRGATIQPWHIPIITNVAALTLGIGLLLLATQHALRAYRTEGDERWPIALRAVPTLMVAPAIVLAIELLVFDSRDFPVTAEIWGMLANTLIVGSVLLWSVASLSRHRSKISLYAQSLDSEPIAFVDRDGRIVQWSRGCASLYGFGADEAIGRLKHKLLASRAAPGESADWSPTASQGSFQIIETGKDGRELRLLERRQKIGDDDDAPITVLAMTDLGPLMRAQVARKDSEERLLLAAQAHRIGIFEWDVATGKLAWFADTEPLLGLPAGTLTDYESWAERIVPEDLAVIRTRMEAVRERQLDRFSFFYRLTLADGKMRAIEGSARCFYDSDGTLVRTLGVNIDVTDRVEQTAQLVAREAQLRSILETVPSAMVVIDERGTILSFSPAAERLFGYAVADVVGRNVSMLMGDEHRVRHDDYLDHYLRTGERRIIGIPQILTARHADGSEIPIELHVGEAVYDDTRVFTGFITDLTERLQTEERFQQLSNELTQIGRVNAMGELGATLAHELNQPLAAIANHIATAEVILQTSGDLERIAGQLQSTREQALRAGEIIRRLRGFVSRREIELRAEPVEETIREASALVLVGHQRVDLALHYDFAPDAQLMLADKIQIQQVLVNLMRNALEALAVVAAEHRRIDLVTRRVEGDWIEISVCDNGPGVDEPVLEQMFQPFNSSKGEGSMGFGLLICRRIVEAHGGTMSAHNNKGGGSTFRFTVPGIEPGVGEE</sequence>
<dbReference type="CDD" id="cd00082">
    <property type="entry name" value="HisKA"/>
    <property type="match status" value="1"/>
</dbReference>
<dbReference type="InterPro" id="IPR001610">
    <property type="entry name" value="PAC"/>
</dbReference>
<organism evidence="10 11">
    <name type="scientific">Sphingomonas plantiphila</name>
    <dbReference type="NCBI Taxonomy" id="3163295"/>
    <lineage>
        <taxon>Bacteria</taxon>
        <taxon>Pseudomonadati</taxon>
        <taxon>Pseudomonadota</taxon>
        <taxon>Alphaproteobacteria</taxon>
        <taxon>Sphingomonadales</taxon>
        <taxon>Sphingomonadaceae</taxon>
        <taxon>Sphingomonas</taxon>
    </lineage>
</organism>
<dbReference type="PROSITE" id="PS50112">
    <property type="entry name" value="PAS"/>
    <property type="match status" value="2"/>
</dbReference>
<feature type="domain" description="PAS" evidence="8">
    <location>
        <begin position="485"/>
        <end position="555"/>
    </location>
</feature>
<evidence type="ECO:0000256" key="6">
    <source>
        <dbReference type="SAM" id="Phobius"/>
    </source>
</evidence>
<dbReference type="InterPro" id="IPR035965">
    <property type="entry name" value="PAS-like_dom_sf"/>
</dbReference>
<gene>
    <name evidence="10" type="ORF">ABS767_11405</name>
</gene>
<keyword evidence="4" id="KW-0808">Transferase</keyword>
<feature type="domain" description="Histidine kinase" evidence="7">
    <location>
        <begin position="632"/>
        <end position="848"/>
    </location>
</feature>
<dbReference type="InterPro" id="IPR013655">
    <property type="entry name" value="PAS_fold_3"/>
</dbReference>
<feature type="domain" description="PAS" evidence="8">
    <location>
        <begin position="237"/>
        <end position="280"/>
    </location>
</feature>
<dbReference type="Gene3D" id="3.30.450.20">
    <property type="entry name" value="PAS domain"/>
    <property type="match status" value="3"/>
</dbReference>
<comment type="caution">
    <text evidence="10">The sequence shown here is derived from an EMBL/GenBank/DDBJ whole genome shotgun (WGS) entry which is preliminary data.</text>
</comment>
<dbReference type="SUPFAM" id="SSF55785">
    <property type="entry name" value="PYP-like sensor domain (PAS domain)"/>
    <property type="match status" value="3"/>
</dbReference>
<name>A0ABW8YNT3_9SPHN</name>
<dbReference type="SUPFAM" id="SSF55874">
    <property type="entry name" value="ATPase domain of HSP90 chaperone/DNA topoisomerase II/histidine kinase"/>
    <property type="match status" value="1"/>
</dbReference>
<feature type="transmembrane region" description="Helical" evidence="6">
    <location>
        <begin position="137"/>
        <end position="157"/>
    </location>
</feature>
<evidence type="ECO:0000313" key="11">
    <source>
        <dbReference type="Proteomes" id="UP001629244"/>
    </source>
</evidence>
<evidence type="ECO:0000259" key="8">
    <source>
        <dbReference type="PROSITE" id="PS50112"/>
    </source>
</evidence>
<dbReference type="SMART" id="SM00388">
    <property type="entry name" value="HisKA"/>
    <property type="match status" value="1"/>
</dbReference>
<keyword evidence="6" id="KW-1133">Transmembrane helix</keyword>
<proteinExistence type="predicted"/>
<dbReference type="Gene3D" id="1.10.287.130">
    <property type="match status" value="1"/>
</dbReference>
<feature type="transmembrane region" description="Helical" evidence="6">
    <location>
        <begin position="50"/>
        <end position="69"/>
    </location>
</feature>
<dbReference type="Pfam" id="PF13426">
    <property type="entry name" value="PAS_9"/>
    <property type="match status" value="1"/>
</dbReference>
<evidence type="ECO:0000256" key="2">
    <source>
        <dbReference type="ARBA" id="ARBA00012438"/>
    </source>
</evidence>
<evidence type="ECO:0000313" key="10">
    <source>
        <dbReference type="EMBL" id="MFL9841572.1"/>
    </source>
</evidence>
<keyword evidence="6" id="KW-0812">Transmembrane</keyword>
<keyword evidence="6" id="KW-0472">Membrane</keyword>
<dbReference type="Proteomes" id="UP001629244">
    <property type="component" value="Unassembled WGS sequence"/>
</dbReference>
<dbReference type="InterPro" id="IPR000700">
    <property type="entry name" value="PAS-assoc_C"/>
</dbReference>
<dbReference type="InterPro" id="IPR036890">
    <property type="entry name" value="HATPase_C_sf"/>
</dbReference>
<dbReference type="Pfam" id="PF02518">
    <property type="entry name" value="HATPase_c"/>
    <property type="match status" value="1"/>
</dbReference>
<evidence type="ECO:0000256" key="1">
    <source>
        <dbReference type="ARBA" id="ARBA00000085"/>
    </source>
</evidence>
<dbReference type="PROSITE" id="PS50109">
    <property type="entry name" value="HIS_KIN"/>
    <property type="match status" value="1"/>
</dbReference>
<keyword evidence="3" id="KW-0597">Phosphoprotein</keyword>
<evidence type="ECO:0000256" key="5">
    <source>
        <dbReference type="ARBA" id="ARBA00022777"/>
    </source>
</evidence>